<dbReference type="Gene3D" id="1.20.1440.120">
    <property type="entry name" value="Recombination protein O, C-terminal domain"/>
    <property type="match status" value="1"/>
</dbReference>
<evidence type="ECO:0000256" key="2">
    <source>
        <dbReference type="ARBA" id="ARBA00021310"/>
    </source>
</evidence>
<dbReference type="AlphaFoldDB" id="A0A401G4E8"/>
<keyword evidence="5 7" id="KW-0234">DNA repair</keyword>
<evidence type="ECO:0000313" key="10">
    <source>
        <dbReference type="Proteomes" id="UP000288096"/>
    </source>
</evidence>
<evidence type="ECO:0000256" key="7">
    <source>
        <dbReference type="HAMAP-Rule" id="MF_00201"/>
    </source>
</evidence>
<sequence>MPDFFSTEAIMLRRTAYGDYDLILTFFSEERGKVAVMAKSARKHTRRFSPVLFEPLSVLHIVCHTGRGRLPVLQEATLTQPQSKTRTDIQKMAYAGYWSELLNGWLEENAPRERLYTLFREVLSATDRLPPGLLSLFFQMKLMALSGLVPDLSCCVQCRTAPDAISDALFFPDPARGGVRCARCAGPDQRPCLSRGTLRQLQWMTCQDLQRAGRIRLTPRSLEEGLAFAEAFVPYHLGKTPQSLRVLHQIRRRP</sequence>
<comment type="caution">
    <text evidence="9">The sequence shown here is derived from an EMBL/GenBank/DDBJ whole genome shotgun (WGS) entry which is preliminary data.</text>
</comment>
<dbReference type="InterPro" id="IPR003717">
    <property type="entry name" value="RecO"/>
</dbReference>
<dbReference type="SUPFAM" id="SSF57863">
    <property type="entry name" value="ArfGap/RecO-like zinc finger"/>
    <property type="match status" value="1"/>
</dbReference>
<comment type="function">
    <text evidence="7">Involved in DNA repair and RecF pathway recombination.</text>
</comment>
<reference evidence="10" key="1">
    <citation type="submission" date="2017-11" db="EMBL/GenBank/DDBJ databases">
        <authorList>
            <person name="Watanabe M."/>
            <person name="Kojima H."/>
        </authorList>
    </citation>
    <scope>NUCLEOTIDE SEQUENCE [LARGE SCALE GENOMIC DNA]</scope>
    <source>
        <strain evidence="10">Tokyo 01</strain>
    </source>
</reference>
<evidence type="ECO:0000313" key="9">
    <source>
        <dbReference type="EMBL" id="GBC64118.1"/>
    </source>
</evidence>
<dbReference type="EMBL" id="BEXT01000001">
    <property type="protein sequence ID" value="GBC64118.1"/>
    <property type="molecule type" value="Genomic_DNA"/>
</dbReference>
<gene>
    <name evidence="7" type="primary">recO</name>
    <name evidence="9" type="ORF">DENIS_5135</name>
</gene>
<dbReference type="HAMAP" id="MF_00201">
    <property type="entry name" value="RecO"/>
    <property type="match status" value="1"/>
</dbReference>
<evidence type="ECO:0000256" key="5">
    <source>
        <dbReference type="ARBA" id="ARBA00023204"/>
    </source>
</evidence>
<dbReference type="InterPro" id="IPR012340">
    <property type="entry name" value="NA-bd_OB-fold"/>
</dbReference>
<comment type="similarity">
    <text evidence="1 7">Belongs to the RecO family.</text>
</comment>
<evidence type="ECO:0000256" key="1">
    <source>
        <dbReference type="ARBA" id="ARBA00007452"/>
    </source>
</evidence>
<dbReference type="Pfam" id="PF11967">
    <property type="entry name" value="RecO_N"/>
    <property type="match status" value="1"/>
</dbReference>
<dbReference type="Gene3D" id="2.40.50.140">
    <property type="entry name" value="Nucleic acid-binding proteins"/>
    <property type="match status" value="1"/>
</dbReference>
<name>A0A401G4E8_9BACT</name>
<keyword evidence="4 7" id="KW-0233">DNA recombination</keyword>
<dbReference type="InterPro" id="IPR042242">
    <property type="entry name" value="RecO_C"/>
</dbReference>
<evidence type="ECO:0000256" key="4">
    <source>
        <dbReference type="ARBA" id="ARBA00023172"/>
    </source>
</evidence>
<evidence type="ECO:0000259" key="8">
    <source>
        <dbReference type="Pfam" id="PF11967"/>
    </source>
</evidence>
<dbReference type="PANTHER" id="PTHR33991:SF1">
    <property type="entry name" value="DNA REPAIR PROTEIN RECO"/>
    <property type="match status" value="1"/>
</dbReference>
<dbReference type="InterPro" id="IPR022572">
    <property type="entry name" value="DNA_rep/recomb_RecO_N"/>
</dbReference>
<keyword evidence="10" id="KW-1185">Reference proteome</keyword>
<dbReference type="GO" id="GO:0006310">
    <property type="term" value="P:DNA recombination"/>
    <property type="evidence" value="ECO:0007669"/>
    <property type="project" value="UniProtKB-UniRule"/>
</dbReference>
<reference evidence="10" key="2">
    <citation type="submission" date="2019-01" db="EMBL/GenBank/DDBJ databases">
        <title>Genome sequence of Desulfonema ishimotonii strain Tokyo 01.</title>
        <authorList>
            <person name="Fukui M."/>
        </authorList>
    </citation>
    <scope>NUCLEOTIDE SEQUENCE [LARGE SCALE GENOMIC DNA]</scope>
    <source>
        <strain evidence="10">Tokyo 01</strain>
    </source>
</reference>
<organism evidence="9 10">
    <name type="scientific">Desulfonema ishimotonii</name>
    <dbReference type="NCBI Taxonomy" id="45657"/>
    <lineage>
        <taxon>Bacteria</taxon>
        <taxon>Pseudomonadati</taxon>
        <taxon>Thermodesulfobacteriota</taxon>
        <taxon>Desulfobacteria</taxon>
        <taxon>Desulfobacterales</taxon>
        <taxon>Desulfococcaceae</taxon>
        <taxon>Desulfonema</taxon>
    </lineage>
</organism>
<evidence type="ECO:0000256" key="6">
    <source>
        <dbReference type="ARBA" id="ARBA00033409"/>
    </source>
</evidence>
<dbReference type="InterPro" id="IPR037278">
    <property type="entry name" value="ARFGAP/RecO"/>
</dbReference>
<keyword evidence="3 7" id="KW-0227">DNA damage</keyword>
<dbReference type="GO" id="GO:0043590">
    <property type="term" value="C:bacterial nucleoid"/>
    <property type="evidence" value="ECO:0007669"/>
    <property type="project" value="TreeGrafter"/>
</dbReference>
<dbReference type="NCBIfam" id="TIGR00613">
    <property type="entry name" value="reco"/>
    <property type="match status" value="1"/>
</dbReference>
<accession>A0A401G4E8</accession>
<dbReference type="SUPFAM" id="SSF50249">
    <property type="entry name" value="Nucleic acid-binding proteins"/>
    <property type="match status" value="1"/>
</dbReference>
<dbReference type="GO" id="GO:0006302">
    <property type="term" value="P:double-strand break repair"/>
    <property type="evidence" value="ECO:0007669"/>
    <property type="project" value="TreeGrafter"/>
</dbReference>
<protein>
    <recommendedName>
        <fullName evidence="2 7">DNA repair protein RecO</fullName>
    </recommendedName>
    <alternativeName>
        <fullName evidence="6 7">Recombination protein O</fullName>
    </alternativeName>
</protein>
<feature type="domain" description="DNA replication/recombination mediator RecO N-terminal" evidence="8">
    <location>
        <begin position="5"/>
        <end position="81"/>
    </location>
</feature>
<evidence type="ECO:0000256" key="3">
    <source>
        <dbReference type="ARBA" id="ARBA00022763"/>
    </source>
</evidence>
<proteinExistence type="inferred from homology"/>
<dbReference type="Proteomes" id="UP000288096">
    <property type="component" value="Unassembled WGS sequence"/>
</dbReference>
<dbReference type="PANTHER" id="PTHR33991">
    <property type="entry name" value="DNA REPAIR PROTEIN RECO"/>
    <property type="match status" value="1"/>
</dbReference>
<dbReference type="Pfam" id="PF02565">
    <property type="entry name" value="RecO_C"/>
    <property type="match status" value="1"/>
</dbReference>